<comment type="caution">
    <text evidence="1">The sequence shown here is derived from an EMBL/GenBank/DDBJ whole genome shotgun (WGS) entry which is preliminary data.</text>
</comment>
<evidence type="ECO:0000313" key="1">
    <source>
        <dbReference type="EMBL" id="OGZ69969.1"/>
    </source>
</evidence>
<dbReference type="EMBL" id="MHOV01000022">
    <property type="protein sequence ID" value="OGZ69969.1"/>
    <property type="molecule type" value="Genomic_DNA"/>
</dbReference>
<reference evidence="1 2" key="1">
    <citation type="journal article" date="2016" name="Nat. Commun.">
        <title>Thousands of microbial genomes shed light on interconnected biogeochemical processes in an aquifer system.</title>
        <authorList>
            <person name="Anantharaman K."/>
            <person name="Brown C.T."/>
            <person name="Hug L.A."/>
            <person name="Sharon I."/>
            <person name="Castelle C.J."/>
            <person name="Probst A.J."/>
            <person name="Thomas B.C."/>
            <person name="Singh A."/>
            <person name="Wilkins M.J."/>
            <person name="Karaoz U."/>
            <person name="Brodie E.L."/>
            <person name="Williams K.H."/>
            <person name="Hubbard S.S."/>
            <person name="Banfield J.F."/>
        </authorList>
    </citation>
    <scope>NUCLEOTIDE SEQUENCE [LARGE SCALE GENOMIC DNA]</scope>
</reference>
<protein>
    <submittedName>
        <fullName evidence="1">Uncharacterized protein</fullName>
    </submittedName>
</protein>
<evidence type="ECO:0000313" key="2">
    <source>
        <dbReference type="Proteomes" id="UP000179214"/>
    </source>
</evidence>
<accession>A0A1G2I5L1</accession>
<dbReference type="AlphaFoldDB" id="A0A1G2I5L1"/>
<gene>
    <name evidence="1" type="ORF">A3F47_02385</name>
</gene>
<proteinExistence type="predicted"/>
<name>A0A1G2I5L1_9BACT</name>
<organism evidence="1 2">
    <name type="scientific">Candidatus Staskawiczbacteria bacterium RIFCSPHIGHO2_12_FULL_38_11</name>
    <dbReference type="NCBI Taxonomy" id="1802209"/>
    <lineage>
        <taxon>Bacteria</taxon>
        <taxon>Candidatus Staskawicziibacteriota</taxon>
    </lineage>
</organism>
<sequence>MNNFMTYPTVVNPHPEHLCIECIDPRFVVALKRFREDLGVNEEKDIVKRCAGGPMPLAHPQDMPSRSKGLRKQLQFTCEKFPSIGTIVAIMHEECAYYHTAPDKCHRPGKERSDLPFIGSFLGFYFPSKKIKLYYARFINGKTEVVFDEVPELKKIHPPEPLKVLQAS</sequence>
<dbReference type="Proteomes" id="UP000179214">
    <property type="component" value="Unassembled WGS sequence"/>
</dbReference>